<dbReference type="RefSeq" id="WP_237873038.1">
    <property type="nucleotide sequence ID" value="NZ_JAKLTR010000008.1"/>
</dbReference>
<protein>
    <submittedName>
        <fullName evidence="3">M20 family metallopeptidase</fullName>
    </submittedName>
</protein>
<keyword evidence="4" id="KW-1185">Reference proteome</keyword>
<evidence type="ECO:0000313" key="4">
    <source>
        <dbReference type="Proteomes" id="UP001165367"/>
    </source>
</evidence>
<organism evidence="3 4">
    <name type="scientific">Terrimonas ginsenosidimutans</name>
    <dbReference type="NCBI Taxonomy" id="2908004"/>
    <lineage>
        <taxon>Bacteria</taxon>
        <taxon>Pseudomonadati</taxon>
        <taxon>Bacteroidota</taxon>
        <taxon>Chitinophagia</taxon>
        <taxon>Chitinophagales</taxon>
        <taxon>Chitinophagaceae</taxon>
        <taxon>Terrimonas</taxon>
    </lineage>
</organism>
<evidence type="ECO:0000256" key="1">
    <source>
        <dbReference type="ARBA" id="ARBA00022801"/>
    </source>
</evidence>
<keyword evidence="1" id="KW-0378">Hydrolase</keyword>
<dbReference type="Pfam" id="PF01546">
    <property type="entry name" value="Peptidase_M20"/>
    <property type="match status" value="1"/>
</dbReference>
<accession>A0ABS9KT28</accession>
<evidence type="ECO:0000313" key="3">
    <source>
        <dbReference type="EMBL" id="MCG2615448.1"/>
    </source>
</evidence>
<dbReference type="NCBIfam" id="TIGR01891">
    <property type="entry name" value="amidohydrolases"/>
    <property type="match status" value="1"/>
</dbReference>
<dbReference type="InterPro" id="IPR036264">
    <property type="entry name" value="Bact_exopeptidase_dim_dom"/>
</dbReference>
<dbReference type="InterPro" id="IPR002933">
    <property type="entry name" value="Peptidase_M20"/>
</dbReference>
<dbReference type="PANTHER" id="PTHR11014:SF63">
    <property type="entry name" value="METALLOPEPTIDASE, PUTATIVE (AFU_ORTHOLOGUE AFUA_6G09600)-RELATED"/>
    <property type="match status" value="1"/>
</dbReference>
<dbReference type="SUPFAM" id="SSF53187">
    <property type="entry name" value="Zn-dependent exopeptidases"/>
    <property type="match status" value="1"/>
</dbReference>
<dbReference type="Gene3D" id="3.40.630.10">
    <property type="entry name" value="Zn peptidases"/>
    <property type="match status" value="1"/>
</dbReference>
<reference evidence="3" key="1">
    <citation type="submission" date="2022-01" db="EMBL/GenBank/DDBJ databases">
        <authorList>
            <person name="Jo J.-H."/>
            <person name="Im W.-T."/>
        </authorList>
    </citation>
    <scope>NUCLEOTIDE SEQUENCE</scope>
    <source>
        <strain evidence="3">NA20</strain>
    </source>
</reference>
<dbReference type="CDD" id="cd03886">
    <property type="entry name" value="M20_Acy1"/>
    <property type="match status" value="1"/>
</dbReference>
<dbReference type="Gene3D" id="3.30.70.360">
    <property type="match status" value="1"/>
</dbReference>
<evidence type="ECO:0000259" key="2">
    <source>
        <dbReference type="Pfam" id="PF07687"/>
    </source>
</evidence>
<dbReference type="PANTHER" id="PTHR11014">
    <property type="entry name" value="PEPTIDASE M20 FAMILY MEMBER"/>
    <property type="match status" value="1"/>
</dbReference>
<dbReference type="EMBL" id="JAKLTR010000008">
    <property type="protein sequence ID" value="MCG2615448.1"/>
    <property type="molecule type" value="Genomic_DNA"/>
</dbReference>
<dbReference type="PIRSF" id="PIRSF005962">
    <property type="entry name" value="Pept_M20D_amidohydro"/>
    <property type="match status" value="1"/>
</dbReference>
<dbReference type="Proteomes" id="UP001165367">
    <property type="component" value="Unassembled WGS sequence"/>
</dbReference>
<proteinExistence type="predicted"/>
<dbReference type="InterPro" id="IPR017439">
    <property type="entry name" value="Amidohydrolase"/>
</dbReference>
<sequence>MTLLDQIKKKAEEIYPLIVEHRRYLHRFPELSFQEHCTVAFIRDCLYKAGIDPQPIGDTGLLARIEGGLPGDKLVLLRADIDALPIHELRQTEYTSANPGVMHACGHDAHTASLIGVAMILHSIRDSFAGTVKLLFQPAEEILPGGACQMIREGVLEEPGLIGVIGQHVMPALPAGRIALRKGRFMASKDDLHITVNGRGGHGAQPQENVDPVVIAAHIVIALQQLVSRFSHPATPSVLSIGRFLANGAINVIPDKVEMQGAFRTMDENWRYDAHAKMRKMAIGIAESMGGTCEFRIETGYPFLVNADDLTDNVAVFAGEYLGENNIEEAAIWMASEDFAYYSQQTDACFYLLGTGNESAGIKASLHSPDFDIDESALLLSTGLMAYVALRQLGNNT</sequence>
<dbReference type="SUPFAM" id="SSF55031">
    <property type="entry name" value="Bacterial exopeptidase dimerisation domain"/>
    <property type="match status" value="1"/>
</dbReference>
<comment type="caution">
    <text evidence="3">The sequence shown here is derived from an EMBL/GenBank/DDBJ whole genome shotgun (WGS) entry which is preliminary data.</text>
</comment>
<gene>
    <name evidence="3" type="ORF">LZZ85_14205</name>
</gene>
<name>A0ABS9KT28_9BACT</name>
<feature type="domain" description="Peptidase M20 dimerisation" evidence="2">
    <location>
        <begin position="192"/>
        <end position="279"/>
    </location>
</feature>
<dbReference type="InterPro" id="IPR011650">
    <property type="entry name" value="Peptidase_M20_dimer"/>
</dbReference>
<dbReference type="Pfam" id="PF07687">
    <property type="entry name" value="M20_dimer"/>
    <property type="match status" value="1"/>
</dbReference>